<evidence type="ECO:0000259" key="4">
    <source>
        <dbReference type="PROSITE" id="PS50943"/>
    </source>
</evidence>
<gene>
    <name evidence="5" type="ORF">HNR45_001079</name>
</gene>
<dbReference type="Pfam" id="PF00717">
    <property type="entry name" value="Peptidase_S24"/>
    <property type="match status" value="1"/>
</dbReference>
<dbReference type="SUPFAM" id="SSF47413">
    <property type="entry name" value="lambda repressor-like DNA-binding domains"/>
    <property type="match status" value="1"/>
</dbReference>
<dbReference type="GO" id="GO:0003677">
    <property type="term" value="F:DNA binding"/>
    <property type="evidence" value="ECO:0007669"/>
    <property type="project" value="UniProtKB-KW"/>
</dbReference>
<dbReference type="EC" id="3.4.21.88" evidence="5"/>
<dbReference type="CDD" id="cd06529">
    <property type="entry name" value="S24_LexA-like"/>
    <property type="match status" value="1"/>
</dbReference>
<keyword evidence="3" id="KW-0804">Transcription</keyword>
<dbReference type="PANTHER" id="PTHR40661:SF3">
    <property type="entry name" value="FELS-1 PROPHAGE TRANSCRIPTIONAL REGULATOR"/>
    <property type="match status" value="1"/>
</dbReference>
<dbReference type="Pfam" id="PF01381">
    <property type="entry name" value="HTH_3"/>
    <property type="match status" value="1"/>
</dbReference>
<evidence type="ECO:0000256" key="3">
    <source>
        <dbReference type="ARBA" id="ARBA00023163"/>
    </source>
</evidence>
<dbReference type="Gene3D" id="2.10.109.10">
    <property type="entry name" value="Umud Fragment, subunit A"/>
    <property type="match status" value="1"/>
</dbReference>
<dbReference type="Gene3D" id="1.10.260.40">
    <property type="entry name" value="lambda repressor-like DNA-binding domains"/>
    <property type="match status" value="1"/>
</dbReference>
<feature type="domain" description="HTH cro/C1-type" evidence="4">
    <location>
        <begin position="7"/>
        <end position="62"/>
    </location>
</feature>
<dbReference type="Proteomes" id="UP000591941">
    <property type="component" value="Unassembled WGS sequence"/>
</dbReference>
<keyword evidence="5" id="KW-0378">Hydrolase</keyword>
<dbReference type="CDD" id="cd00093">
    <property type="entry name" value="HTH_XRE"/>
    <property type="match status" value="1"/>
</dbReference>
<dbReference type="PANTHER" id="PTHR40661">
    <property type="match status" value="1"/>
</dbReference>
<accession>A0A841R2J5</accession>
<dbReference type="RefSeq" id="WP_159822229.1">
    <property type="nucleotide sequence ID" value="NZ_CABWNB010000001.1"/>
</dbReference>
<dbReference type="InterPro" id="IPR015927">
    <property type="entry name" value="Peptidase_S24_S26A/B/C"/>
</dbReference>
<dbReference type="OrthoDB" id="9802364at2"/>
<evidence type="ECO:0000256" key="2">
    <source>
        <dbReference type="ARBA" id="ARBA00023125"/>
    </source>
</evidence>
<evidence type="ECO:0000313" key="6">
    <source>
        <dbReference type="Proteomes" id="UP000591941"/>
    </source>
</evidence>
<name>A0A841R2J5_9FIRM</name>
<dbReference type="PROSITE" id="PS50943">
    <property type="entry name" value="HTH_CROC1"/>
    <property type="match status" value="1"/>
</dbReference>
<protein>
    <submittedName>
        <fullName evidence="5">Repressor LexA</fullName>
        <ecNumber evidence="5">3.4.21.88</ecNumber>
    </submittedName>
</protein>
<dbReference type="InterPro" id="IPR039418">
    <property type="entry name" value="LexA-like"/>
</dbReference>
<evidence type="ECO:0000256" key="1">
    <source>
        <dbReference type="ARBA" id="ARBA00023015"/>
    </source>
</evidence>
<dbReference type="SMART" id="SM00530">
    <property type="entry name" value="HTH_XRE"/>
    <property type="match status" value="1"/>
</dbReference>
<dbReference type="InterPro" id="IPR001387">
    <property type="entry name" value="Cro/C1-type_HTH"/>
</dbReference>
<comment type="caution">
    <text evidence="5">The sequence shown here is derived from an EMBL/GenBank/DDBJ whole genome shotgun (WGS) entry which is preliminary data.</text>
</comment>
<dbReference type="EMBL" id="JACHHI010000004">
    <property type="protein sequence ID" value="MBB6478026.1"/>
    <property type="molecule type" value="Genomic_DNA"/>
</dbReference>
<evidence type="ECO:0000313" key="5">
    <source>
        <dbReference type="EMBL" id="MBB6478026.1"/>
    </source>
</evidence>
<sequence length="215" mass="23854">MMINENIRRIRQQRQMTLQEVADAVNVSRQTIQRYESGVIGNIPYDNIKKIAGALNVSPADIMGWSEEENNMPSLSAFSYSYVPEPISAGLPIEVSALSELPQVTVPDALLGKYARNKDIIIMPINGRSMDKIIPDGSYIAVKTNIEILDLANKDIVVFAHNGEYAVKQFFNIDGKLVFRPASTDPSFLDLVIPKADADNVLIIGKVIMYNIILD</sequence>
<dbReference type="GO" id="GO:0004252">
    <property type="term" value="F:serine-type endopeptidase activity"/>
    <property type="evidence" value="ECO:0007669"/>
    <property type="project" value="UniProtKB-EC"/>
</dbReference>
<dbReference type="GeneID" id="93486345"/>
<dbReference type="AlphaFoldDB" id="A0A841R2J5"/>
<reference evidence="5 6" key="1">
    <citation type="submission" date="2020-08" db="EMBL/GenBank/DDBJ databases">
        <title>Genomic Encyclopedia of Type Strains, Phase IV (KMG-IV): sequencing the most valuable type-strain genomes for metagenomic binning, comparative biology and taxonomic classification.</title>
        <authorList>
            <person name="Goeker M."/>
        </authorList>
    </citation>
    <scope>NUCLEOTIDE SEQUENCE [LARGE SCALE GENOMIC DNA]</scope>
    <source>
        <strain evidence="5 6">DSM 21255</strain>
    </source>
</reference>
<dbReference type="InterPro" id="IPR010982">
    <property type="entry name" value="Lambda_DNA-bd_dom_sf"/>
</dbReference>
<keyword evidence="6" id="KW-1185">Reference proteome</keyword>
<keyword evidence="2" id="KW-0238">DNA-binding</keyword>
<keyword evidence="1" id="KW-0805">Transcription regulation</keyword>
<proteinExistence type="predicted"/>
<dbReference type="InterPro" id="IPR036286">
    <property type="entry name" value="LexA/Signal_pep-like_sf"/>
</dbReference>
<dbReference type="SUPFAM" id="SSF51306">
    <property type="entry name" value="LexA/Signal peptidase"/>
    <property type="match status" value="1"/>
</dbReference>
<organism evidence="5 6">
    <name type="scientific">Negativicoccus succinicivorans</name>
    <dbReference type="NCBI Taxonomy" id="620903"/>
    <lineage>
        <taxon>Bacteria</taxon>
        <taxon>Bacillati</taxon>
        <taxon>Bacillota</taxon>
        <taxon>Negativicutes</taxon>
        <taxon>Veillonellales</taxon>
        <taxon>Veillonellaceae</taxon>
        <taxon>Negativicoccus</taxon>
    </lineage>
</organism>